<name>A0ACB9FLK3_ARCLA</name>
<reference evidence="2" key="1">
    <citation type="journal article" date="2022" name="Mol. Ecol. Resour.">
        <title>The genomes of chicory, endive, great burdock and yacon provide insights into Asteraceae palaeo-polyploidization history and plant inulin production.</title>
        <authorList>
            <person name="Fan W."/>
            <person name="Wang S."/>
            <person name="Wang H."/>
            <person name="Wang A."/>
            <person name="Jiang F."/>
            <person name="Liu H."/>
            <person name="Zhao H."/>
            <person name="Xu D."/>
            <person name="Zhang Y."/>
        </authorList>
    </citation>
    <scope>NUCLEOTIDE SEQUENCE [LARGE SCALE GENOMIC DNA]</scope>
    <source>
        <strain evidence="2">cv. Niubang</strain>
    </source>
</reference>
<dbReference type="Proteomes" id="UP001055879">
    <property type="component" value="Linkage Group LG01"/>
</dbReference>
<proteinExistence type="predicted"/>
<organism evidence="1 2">
    <name type="scientific">Arctium lappa</name>
    <name type="common">Greater burdock</name>
    <name type="synonym">Lappa major</name>
    <dbReference type="NCBI Taxonomy" id="4217"/>
    <lineage>
        <taxon>Eukaryota</taxon>
        <taxon>Viridiplantae</taxon>
        <taxon>Streptophyta</taxon>
        <taxon>Embryophyta</taxon>
        <taxon>Tracheophyta</taxon>
        <taxon>Spermatophyta</taxon>
        <taxon>Magnoliopsida</taxon>
        <taxon>eudicotyledons</taxon>
        <taxon>Gunneridae</taxon>
        <taxon>Pentapetalae</taxon>
        <taxon>asterids</taxon>
        <taxon>campanulids</taxon>
        <taxon>Asterales</taxon>
        <taxon>Asteraceae</taxon>
        <taxon>Carduoideae</taxon>
        <taxon>Cardueae</taxon>
        <taxon>Arctiinae</taxon>
        <taxon>Arctium</taxon>
    </lineage>
</organism>
<gene>
    <name evidence="1" type="ORF">L6452_02762</name>
</gene>
<dbReference type="EMBL" id="CM042047">
    <property type="protein sequence ID" value="KAI3771596.1"/>
    <property type="molecule type" value="Genomic_DNA"/>
</dbReference>
<protein>
    <submittedName>
        <fullName evidence="1">Uncharacterized protein</fullName>
    </submittedName>
</protein>
<reference evidence="1 2" key="2">
    <citation type="journal article" date="2022" name="Mol. Ecol. Resour.">
        <title>The genomes of chicory, endive, great burdock and yacon provide insights into Asteraceae paleo-polyploidization history and plant inulin production.</title>
        <authorList>
            <person name="Fan W."/>
            <person name="Wang S."/>
            <person name="Wang H."/>
            <person name="Wang A."/>
            <person name="Jiang F."/>
            <person name="Liu H."/>
            <person name="Zhao H."/>
            <person name="Xu D."/>
            <person name="Zhang Y."/>
        </authorList>
    </citation>
    <scope>NUCLEOTIDE SEQUENCE [LARGE SCALE GENOMIC DNA]</scope>
    <source>
        <strain evidence="2">cv. Niubang</strain>
    </source>
</reference>
<keyword evidence="2" id="KW-1185">Reference proteome</keyword>
<comment type="caution">
    <text evidence="1">The sequence shown here is derived from an EMBL/GenBank/DDBJ whole genome shotgun (WGS) entry which is preliminary data.</text>
</comment>
<evidence type="ECO:0000313" key="1">
    <source>
        <dbReference type="EMBL" id="KAI3771596.1"/>
    </source>
</evidence>
<sequence length="119" mass="13404">MSKATPMEVCPICLYQLDHFEPTTSLICQHFFHASCLSMCVIVNPTCPMCRRPVEYLIPNQRISGGHTYSKNENSPSGELQPQMTIQRTPIVQAESENSSSSPVPMDIDEDHPDYMDID</sequence>
<evidence type="ECO:0000313" key="2">
    <source>
        <dbReference type="Proteomes" id="UP001055879"/>
    </source>
</evidence>
<accession>A0ACB9FLK3</accession>